<feature type="repeat" description="PPR" evidence="2">
    <location>
        <begin position="227"/>
        <end position="261"/>
    </location>
</feature>
<proteinExistence type="predicted"/>
<evidence type="ECO:0000256" key="2">
    <source>
        <dbReference type="PROSITE-ProRule" id="PRU00708"/>
    </source>
</evidence>
<dbReference type="FunFam" id="1.25.40.10:FF:000090">
    <property type="entry name" value="Pentatricopeptide repeat-containing protein, chloroplastic"/>
    <property type="match status" value="1"/>
</dbReference>
<dbReference type="RefSeq" id="XP_039128097.1">
    <property type="nucleotide sequence ID" value="XM_039272163.1"/>
</dbReference>
<dbReference type="InterPro" id="IPR002885">
    <property type="entry name" value="PPR_rpt"/>
</dbReference>
<keyword evidence="1" id="KW-0677">Repeat</keyword>
<dbReference type="GO" id="GO:0003723">
    <property type="term" value="F:RNA binding"/>
    <property type="evidence" value="ECO:0007669"/>
    <property type="project" value="InterPro"/>
</dbReference>
<dbReference type="Pfam" id="PF01535">
    <property type="entry name" value="PPR"/>
    <property type="match status" value="2"/>
</dbReference>
<dbReference type="InterPro" id="IPR046960">
    <property type="entry name" value="PPR_At4g14850-like_plant"/>
</dbReference>
<dbReference type="GeneID" id="120264354"/>
<reference evidence="4" key="1">
    <citation type="submission" date="2025-08" db="UniProtKB">
        <authorList>
            <consortium name="RefSeq"/>
        </authorList>
    </citation>
    <scope>IDENTIFICATION</scope>
</reference>
<dbReference type="NCBIfam" id="TIGR00756">
    <property type="entry name" value="PPR"/>
    <property type="match status" value="2"/>
</dbReference>
<dbReference type="Pfam" id="PF20431">
    <property type="entry name" value="E_motif"/>
    <property type="match status" value="1"/>
</dbReference>
<dbReference type="Proteomes" id="UP001515500">
    <property type="component" value="Chromosome 7"/>
</dbReference>
<evidence type="ECO:0000256" key="1">
    <source>
        <dbReference type="ARBA" id="ARBA00022737"/>
    </source>
</evidence>
<dbReference type="PROSITE" id="PS51375">
    <property type="entry name" value="PPR"/>
    <property type="match status" value="3"/>
</dbReference>
<organism evidence="3 4">
    <name type="scientific">Dioscorea cayennensis subsp. rotundata</name>
    <name type="common">White Guinea yam</name>
    <name type="synonym">Dioscorea rotundata</name>
    <dbReference type="NCBI Taxonomy" id="55577"/>
    <lineage>
        <taxon>Eukaryota</taxon>
        <taxon>Viridiplantae</taxon>
        <taxon>Streptophyta</taxon>
        <taxon>Embryophyta</taxon>
        <taxon>Tracheophyta</taxon>
        <taxon>Spermatophyta</taxon>
        <taxon>Magnoliopsida</taxon>
        <taxon>Liliopsida</taxon>
        <taxon>Dioscoreales</taxon>
        <taxon>Dioscoreaceae</taxon>
        <taxon>Dioscorea</taxon>
    </lineage>
</organism>
<dbReference type="InterPro" id="IPR011990">
    <property type="entry name" value="TPR-like_helical_dom_sf"/>
</dbReference>
<feature type="repeat" description="PPR" evidence="2">
    <location>
        <begin position="192"/>
        <end position="226"/>
    </location>
</feature>
<feature type="repeat" description="PPR" evidence="2">
    <location>
        <begin position="328"/>
        <end position="362"/>
    </location>
</feature>
<evidence type="ECO:0000313" key="4">
    <source>
        <dbReference type="RefSeq" id="XP_039128097.1"/>
    </source>
</evidence>
<sequence length="552" mass="61379">MRIVLHLRARQLARPSWNPPLTTFTSYEALLKSLTQPSIALPPLQQLHALIITNGLSFKSVLSCKLISSYLSISGLQCARKVFDFLPKRTTHAYNHILSAYVDEEHYSAVFKLYLQMLSAGEVLPDVVTFSILLKACVAVNFLSCGKLVHAHVLVSGLESDLRLGTDILSVYSKCGSLDFAVKQFGLMPWRDAYVWTAMVDGYLRSGCVAEALDMFGKMRELGMADSVVTWNALMSGLAREGLICDSLFQLYQMQEASLRPDKVSLCTILPMFGQAAVLKPGQEAHAYVIRNGMELDLLIISALVDMYAKCGKLVLARCIFEKAVVKDAGLWNAMMAGYGMHGYSDEALSLFHRMRVSDVRPNEITLTCILSACSHGGLVTEGRYIYDIMISEYKIVARQQHYVCMVDMLGRAGYLVDAFLFIKNLPAEPTRDIWGAFLSACKVHSNAKLAEIANENLMKLNSTSVDAGYHVAMSNVYAENGRWSEMAQLRTQMRDVGLKKRVAYSWVEVGNSVHTFSMADESHGHADEIYAMVMSLNGIISKQFISHDDSF</sequence>
<dbReference type="GO" id="GO:0009451">
    <property type="term" value="P:RNA modification"/>
    <property type="evidence" value="ECO:0007669"/>
    <property type="project" value="InterPro"/>
</dbReference>
<dbReference type="AlphaFoldDB" id="A0AB40BN01"/>
<dbReference type="Pfam" id="PF13041">
    <property type="entry name" value="PPR_2"/>
    <property type="match status" value="2"/>
</dbReference>
<name>A0AB40BN01_DIOCR</name>
<keyword evidence="3" id="KW-1185">Reference proteome</keyword>
<evidence type="ECO:0000313" key="3">
    <source>
        <dbReference type="Proteomes" id="UP001515500"/>
    </source>
</evidence>
<gene>
    <name evidence="4" type="primary">LOC120264354</name>
</gene>
<accession>A0AB40BN01</accession>
<dbReference type="PANTHER" id="PTHR47926">
    <property type="entry name" value="PENTATRICOPEPTIDE REPEAT-CONTAINING PROTEIN"/>
    <property type="match status" value="1"/>
</dbReference>
<dbReference type="InterPro" id="IPR046848">
    <property type="entry name" value="E_motif"/>
</dbReference>
<dbReference type="PANTHER" id="PTHR47926:SF347">
    <property type="entry name" value="PENTATRICOPEPTIDE REPEAT-CONTAINING PROTEIN"/>
    <property type="match status" value="1"/>
</dbReference>
<protein>
    <submittedName>
        <fullName evidence="4">Pentatricopeptide repeat-containing protein At3g49142</fullName>
    </submittedName>
</protein>
<dbReference type="Gene3D" id="1.25.40.10">
    <property type="entry name" value="Tetratricopeptide repeat domain"/>
    <property type="match status" value="4"/>
</dbReference>